<proteinExistence type="predicted"/>
<protein>
    <submittedName>
        <fullName evidence="2">Alpha/beta fold hydrolase</fullName>
    </submittedName>
</protein>
<dbReference type="Proteomes" id="UP001501237">
    <property type="component" value="Unassembled WGS sequence"/>
</dbReference>
<dbReference type="InterPro" id="IPR029058">
    <property type="entry name" value="AB_hydrolase_fold"/>
</dbReference>
<dbReference type="GO" id="GO:0016787">
    <property type="term" value="F:hydrolase activity"/>
    <property type="evidence" value="ECO:0007669"/>
    <property type="project" value="UniProtKB-KW"/>
</dbReference>
<accession>A0ABP6QRE5</accession>
<organism evidence="2 3">
    <name type="scientific">Actinocorallia longicatena</name>
    <dbReference type="NCBI Taxonomy" id="111803"/>
    <lineage>
        <taxon>Bacteria</taxon>
        <taxon>Bacillati</taxon>
        <taxon>Actinomycetota</taxon>
        <taxon>Actinomycetes</taxon>
        <taxon>Streptosporangiales</taxon>
        <taxon>Thermomonosporaceae</taxon>
        <taxon>Actinocorallia</taxon>
    </lineage>
</organism>
<dbReference type="InterPro" id="IPR050471">
    <property type="entry name" value="AB_hydrolase"/>
</dbReference>
<keyword evidence="2" id="KW-0378">Hydrolase</keyword>
<dbReference type="RefSeq" id="WP_344837360.1">
    <property type="nucleotide sequence ID" value="NZ_BAAAUV010000030.1"/>
</dbReference>
<evidence type="ECO:0000313" key="3">
    <source>
        <dbReference type="Proteomes" id="UP001501237"/>
    </source>
</evidence>
<evidence type="ECO:0000313" key="2">
    <source>
        <dbReference type="EMBL" id="GAA3236469.1"/>
    </source>
</evidence>
<reference evidence="3" key="1">
    <citation type="journal article" date="2019" name="Int. J. Syst. Evol. Microbiol.">
        <title>The Global Catalogue of Microorganisms (GCM) 10K type strain sequencing project: providing services to taxonomists for standard genome sequencing and annotation.</title>
        <authorList>
            <consortium name="The Broad Institute Genomics Platform"/>
            <consortium name="The Broad Institute Genome Sequencing Center for Infectious Disease"/>
            <person name="Wu L."/>
            <person name="Ma J."/>
        </authorList>
    </citation>
    <scope>NUCLEOTIDE SEQUENCE [LARGE SCALE GENOMIC DNA]</scope>
    <source>
        <strain evidence="3">JCM 9377</strain>
    </source>
</reference>
<gene>
    <name evidence="2" type="ORF">GCM10010468_70750</name>
</gene>
<dbReference type="InterPro" id="IPR000073">
    <property type="entry name" value="AB_hydrolase_1"/>
</dbReference>
<dbReference type="EMBL" id="BAAAUV010000030">
    <property type="protein sequence ID" value="GAA3236469.1"/>
    <property type="molecule type" value="Genomic_DNA"/>
</dbReference>
<dbReference type="Gene3D" id="3.40.50.1820">
    <property type="entry name" value="alpha/beta hydrolase"/>
    <property type="match status" value="1"/>
</dbReference>
<keyword evidence="3" id="KW-1185">Reference proteome</keyword>
<feature type="domain" description="AB hydrolase-1" evidence="1">
    <location>
        <begin position="22"/>
        <end position="253"/>
    </location>
</feature>
<dbReference type="PANTHER" id="PTHR43433:SF5">
    <property type="entry name" value="AB HYDROLASE-1 DOMAIN-CONTAINING PROTEIN"/>
    <property type="match status" value="1"/>
</dbReference>
<dbReference type="Pfam" id="PF00561">
    <property type="entry name" value="Abhydrolase_1"/>
    <property type="match status" value="1"/>
</dbReference>
<dbReference type="SUPFAM" id="SSF53474">
    <property type="entry name" value="alpha/beta-Hydrolases"/>
    <property type="match status" value="1"/>
</dbReference>
<comment type="caution">
    <text evidence="2">The sequence shown here is derived from an EMBL/GenBank/DDBJ whole genome shotgun (WGS) entry which is preliminary data.</text>
</comment>
<dbReference type="PANTHER" id="PTHR43433">
    <property type="entry name" value="HYDROLASE, ALPHA/BETA FOLD FAMILY PROTEIN"/>
    <property type="match status" value="1"/>
</dbReference>
<evidence type="ECO:0000259" key="1">
    <source>
        <dbReference type="Pfam" id="PF00561"/>
    </source>
</evidence>
<name>A0ABP6QRE5_9ACTN</name>
<sequence length="267" mass="28635">MPLLDSNGIRLSYERTGQGEDVLLIMGQNAAGHVWNMHQTPALNRAGYRTTTFNNRGVAPSSAPPGRYTLADMVADTRGLIEALDLGPCRIVGASLGAMIAEELAIHSPSLVRSAVLVATRPRADAVRRAQTLADRALVEQGIRLPAAYQAVDTVQKMLSPATQRDDATISTWLEIFELAAETGAEAGGQTWVETIEDRRPDLSKITAPCRVIAFTDDGVAPPHLAAETADAIPGCDFVEISGCGHLGFLERPDEVNTAILEFLDKH</sequence>